<protein>
    <recommendedName>
        <fullName evidence="3">chitinase</fullName>
        <ecNumber evidence="3">3.2.1.14</ecNumber>
    </recommendedName>
</protein>
<dbReference type="GO" id="GO:0000272">
    <property type="term" value="P:polysaccharide catabolic process"/>
    <property type="evidence" value="ECO:0007669"/>
    <property type="project" value="UniProtKB-KW"/>
</dbReference>
<dbReference type="Proteomes" id="UP000002320">
    <property type="component" value="Unassembled WGS sequence"/>
</dbReference>
<dbReference type="PANTHER" id="PTHR11177">
    <property type="entry name" value="CHITINASE"/>
    <property type="match status" value="1"/>
</dbReference>
<evidence type="ECO:0000259" key="12">
    <source>
        <dbReference type="PROSITE" id="PS51910"/>
    </source>
</evidence>
<keyword evidence="4" id="KW-0147">Chitin-binding</keyword>
<organism>
    <name type="scientific">Culex quinquefasciatus</name>
    <name type="common">Southern house mosquito</name>
    <name type="synonym">Culex pungens</name>
    <dbReference type="NCBI Taxonomy" id="7176"/>
    <lineage>
        <taxon>Eukaryota</taxon>
        <taxon>Metazoa</taxon>
        <taxon>Ecdysozoa</taxon>
        <taxon>Arthropoda</taxon>
        <taxon>Hexapoda</taxon>
        <taxon>Insecta</taxon>
        <taxon>Pterygota</taxon>
        <taxon>Neoptera</taxon>
        <taxon>Endopterygota</taxon>
        <taxon>Diptera</taxon>
        <taxon>Nematocera</taxon>
        <taxon>Culicoidea</taxon>
        <taxon>Culicidae</taxon>
        <taxon>Culicinae</taxon>
        <taxon>Culicini</taxon>
        <taxon>Culex</taxon>
        <taxon>Culex</taxon>
    </lineage>
</organism>
<dbReference type="EMBL" id="DS231873">
    <property type="protein sequence ID" value="EDS41587.1"/>
    <property type="molecule type" value="Genomic_DNA"/>
</dbReference>
<dbReference type="InterPro" id="IPR050314">
    <property type="entry name" value="Glycosyl_Hydrlase_18"/>
</dbReference>
<dbReference type="EnsemblMetazoa" id="CPIJ003944-RA">
    <property type="protein sequence ID" value="CPIJ003944-PA"/>
    <property type="gene ID" value="CPIJ003944"/>
</dbReference>
<dbReference type="GO" id="GO:0006032">
    <property type="term" value="P:chitin catabolic process"/>
    <property type="evidence" value="ECO:0007669"/>
    <property type="project" value="UniProtKB-KW"/>
</dbReference>
<keyword evidence="7" id="KW-0146">Chitin degradation</keyword>
<dbReference type="GO" id="GO:0008061">
    <property type="term" value="F:chitin binding"/>
    <property type="evidence" value="ECO:0007669"/>
    <property type="project" value="UniProtKB-KW"/>
</dbReference>
<dbReference type="Pfam" id="PF00704">
    <property type="entry name" value="Glyco_hydro_18"/>
    <property type="match status" value="1"/>
</dbReference>
<keyword evidence="15" id="KW-1185">Reference proteome</keyword>
<evidence type="ECO:0000313" key="15">
    <source>
        <dbReference type="Proteomes" id="UP000002320"/>
    </source>
</evidence>
<dbReference type="GO" id="GO:0005576">
    <property type="term" value="C:extracellular region"/>
    <property type="evidence" value="ECO:0007669"/>
    <property type="project" value="TreeGrafter"/>
</dbReference>
<dbReference type="HOGENOM" id="CLU_002833_3_0_1"/>
<keyword evidence="9" id="KW-0119">Carbohydrate metabolism</keyword>
<keyword evidence="11" id="KW-0624">Polysaccharide degradation</keyword>
<dbReference type="InParanoid" id="B0WAN3"/>
<keyword evidence="6" id="KW-0378">Hydrolase</keyword>
<dbReference type="SUPFAM" id="SSF51445">
    <property type="entry name" value="(Trans)glycosidases"/>
    <property type="match status" value="1"/>
</dbReference>
<evidence type="ECO:0000256" key="5">
    <source>
        <dbReference type="ARBA" id="ARBA00022729"/>
    </source>
</evidence>
<comment type="similarity">
    <text evidence="2">Belongs to the glycosyl hydrolase 18 family. Chitinase class II subfamily.</text>
</comment>
<name>B0WAN3_CULQU</name>
<sequence length="353" mass="39557">MDVEDIDPHLCTHLVYTFFGLHQNGSIAVLDPWLDLEDNWGRANVRKFNELKKANPTMKTLAAVGGYNEGSETFSKVASDTDLRQRFAISARDFCVRHGFDGIDIGWEYPGQRGGDPAADKSNFVLLLAHVKQIFAAAGLMLTAALAASQNQAEISYDIPGLSQHLDFINLMTYNYNGGWDVVTGHNAPLFAGPADVTDFQQILNVHHSVMYWIRQGAPENKINLGIAFYGRTFTLSKVDKFGLRAAVKGPGIHGAYTQEEGFLAYYEICPYFSNEKWIRYWNKNQKIPFGVIGDQWIGYDDIESIGHKCNFTKQHNLAGLMAWSIEKDDFRGNCGSTKFPLLRALFDCIFTS</sequence>
<reference evidence="13" key="1">
    <citation type="submission" date="2007-03" db="EMBL/GenBank/DDBJ databases">
        <title>Annotation of Culex pipiens quinquefasciatus.</title>
        <authorList>
            <consortium name="The Broad Institute Genome Sequencing Platform"/>
            <person name="Atkinson P.W."/>
            <person name="Hemingway J."/>
            <person name="Christensen B.M."/>
            <person name="Higgs S."/>
            <person name="Kodira C."/>
            <person name="Hannick L."/>
            <person name="Megy K."/>
            <person name="O'Leary S."/>
            <person name="Pearson M."/>
            <person name="Haas B.J."/>
            <person name="Mauceli E."/>
            <person name="Wortman J.R."/>
            <person name="Lee N.H."/>
            <person name="Guigo R."/>
            <person name="Stanke M."/>
            <person name="Alvarado L."/>
            <person name="Amedeo P."/>
            <person name="Antoine C.H."/>
            <person name="Arensburger P."/>
            <person name="Bidwell S.L."/>
            <person name="Crawford M."/>
            <person name="Camaro F."/>
            <person name="Devon K."/>
            <person name="Engels R."/>
            <person name="Hammond M."/>
            <person name="Howarth C."/>
            <person name="Koehrsen M."/>
            <person name="Lawson D."/>
            <person name="Montgomery P."/>
            <person name="Nene V."/>
            <person name="Nusbaum C."/>
            <person name="Puiu D."/>
            <person name="Romero-Severson J."/>
            <person name="Severson D.W."/>
            <person name="Shumway M."/>
            <person name="Sisk P."/>
            <person name="Stolte C."/>
            <person name="Zeng Q."/>
            <person name="Eisenstadt E."/>
            <person name="Fraser-Liggett C."/>
            <person name="Strausberg R."/>
            <person name="Galagan J."/>
            <person name="Birren B."/>
            <person name="Collins F.H."/>
        </authorList>
    </citation>
    <scope>NUCLEOTIDE SEQUENCE [LARGE SCALE GENOMIC DNA]</scope>
    <source>
        <strain evidence="13">JHB</strain>
    </source>
</reference>
<evidence type="ECO:0000256" key="2">
    <source>
        <dbReference type="ARBA" id="ARBA00009121"/>
    </source>
</evidence>
<feature type="domain" description="GH18" evidence="12">
    <location>
        <begin position="1"/>
        <end position="353"/>
    </location>
</feature>
<keyword evidence="5" id="KW-0732">Signal</keyword>
<evidence type="ECO:0000256" key="8">
    <source>
        <dbReference type="ARBA" id="ARBA00023157"/>
    </source>
</evidence>
<dbReference type="STRING" id="7176.B0WAN3"/>
<dbReference type="GO" id="GO:0008843">
    <property type="term" value="F:endochitinase activity"/>
    <property type="evidence" value="ECO:0007669"/>
    <property type="project" value="UniProtKB-EC"/>
</dbReference>
<dbReference type="FunFam" id="3.10.50.10:FF:000004">
    <property type="entry name" value="Chitinase 5"/>
    <property type="match status" value="1"/>
</dbReference>
<evidence type="ECO:0000313" key="14">
    <source>
        <dbReference type="EnsemblMetazoa" id="CPIJ003944-PA"/>
    </source>
</evidence>
<dbReference type="InterPro" id="IPR029070">
    <property type="entry name" value="Chitinase_insertion_sf"/>
</dbReference>
<dbReference type="AlphaFoldDB" id="B0WAN3"/>
<evidence type="ECO:0000256" key="3">
    <source>
        <dbReference type="ARBA" id="ARBA00012729"/>
    </source>
</evidence>
<dbReference type="VEuPathDB" id="VectorBase:CQUJHB010241"/>
<comment type="catalytic activity">
    <reaction evidence="1">
        <text>Random endo-hydrolysis of N-acetyl-beta-D-glucosaminide (1-&gt;4)-beta-linkages in chitin and chitodextrins.</text>
        <dbReference type="EC" id="3.2.1.14"/>
    </reaction>
</comment>
<dbReference type="EC" id="3.2.1.14" evidence="3"/>
<keyword evidence="10" id="KW-0326">Glycosidase</keyword>
<evidence type="ECO:0000256" key="9">
    <source>
        <dbReference type="ARBA" id="ARBA00023277"/>
    </source>
</evidence>
<dbReference type="InterPro" id="IPR001223">
    <property type="entry name" value="Glyco_hydro18_cat"/>
</dbReference>
<dbReference type="Gene3D" id="3.10.50.10">
    <property type="match status" value="1"/>
</dbReference>
<dbReference type="CDD" id="cd02872">
    <property type="entry name" value="GH18_chitolectin_chitotriosidase"/>
    <property type="match status" value="1"/>
</dbReference>
<evidence type="ECO:0000256" key="7">
    <source>
        <dbReference type="ARBA" id="ARBA00023024"/>
    </source>
</evidence>
<dbReference type="PANTHER" id="PTHR11177:SF360">
    <property type="entry name" value="CHITINASE 4-RELATED"/>
    <property type="match status" value="1"/>
</dbReference>
<evidence type="ECO:0000313" key="13">
    <source>
        <dbReference type="EMBL" id="EDS41587.1"/>
    </source>
</evidence>
<evidence type="ECO:0000256" key="11">
    <source>
        <dbReference type="ARBA" id="ARBA00023326"/>
    </source>
</evidence>
<gene>
    <name evidence="14" type="primary">6035618</name>
    <name evidence="13" type="ORF">CpipJ_CPIJ003944</name>
</gene>
<dbReference type="KEGG" id="cqu:CpipJ_CPIJ003944"/>
<dbReference type="VEuPathDB" id="VectorBase:CPIJ003944"/>
<accession>B0WAN3</accession>
<evidence type="ECO:0000256" key="10">
    <source>
        <dbReference type="ARBA" id="ARBA00023295"/>
    </source>
</evidence>
<dbReference type="InterPro" id="IPR011583">
    <property type="entry name" value="Chitinase_II/V-like_cat"/>
</dbReference>
<keyword evidence="8" id="KW-1015">Disulfide bond</keyword>
<dbReference type="PROSITE" id="PS51910">
    <property type="entry name" value="GH18_2"/>
    <property type="match status" value="1"/>
</dbReference>
<dbReference type="eggNOG" id="KOG2806">
    <property type="taxonomic scope" value="Eukaryota"/>
</dbReference>
<dbReference type="Gene3D" id="3.20.20.80">
    <property type="entry name" value="Glycosidases"/>
    <property type="match status" value="1"/>
</dbReference>
<dbReference type="InterPro" id="IPR017853">
    <property type="entry name" value="GH"/>
</dbReference>
<dbReference type="OrthoDB" id="73875at2759"/>
<dbReference type="SMART" id="SM00636">
    <property type="entry name" value="Glyco_18"/>
    <property type="match status" value="1"/>
</dbReference>
<evidence type="ECO:0000256" key="4">
    <source>
        <dbReference type="ARBA" id="ARBA00022669"/>
    </source>
</evidence>
<proteinExistence type="inferred from homology"/>
<dbReference type="SUPFAM" id="SSF54556">
    <property type="entry name" value="Chitinase insertion domain"/>
    <property type="match status" value="1"/>
</dbReference>
<reference evidence="14" key="2">
    <citation type="submission" date="2020-05" db="UniProtKB">
        <authorList>
            <consortium name="EnsemblMetazoa"/>
        </authorList>
    </citation>
    <scope>IDENTIFICATION</scope>
    <source>
        <strain evidence="14">JHB</strain>
    </source>
</reference>
<evidence type="ECO:0000256" key="1">
    <source>
        <dbReference type="ARBA" id="ARBA00000822"/>
    </source>
</evidence>
<dbReference type="OMA" id="QGATEYF"/>
<evidence type="ECO:0000256" key="6">
    <source>
        <dbReference type="ARBA" id="ARBA00022801"/>
    </source>
</evidence>